<evidence type="ECO:0000256" key="8">
    <source>
        <dbReference type="ARBA" id="ARBA00023065"/>
    </source>
</evidence>
<evidence type="ECO:0000256" key="4">
    <source>
        <dbReference type="ARBA" id="ARBA00022461"/>
    </source>
</evidence>
<evidence type="ECO:0000313" key="15">
    <source>
        <dbReference type="Proteomes" id="UP000838756"/>
    </source>
</evidence>
<evidence type="ECO:0000256" key="3">
    <source>
        <dbReference type="ARBA" id="ARBA00022448"/>
    </source>
</evidence>
<reference evidence="14" key="1">
    <citation type="submission" date="2022-03" db="EMBL/GenBank/DDBJ databases">
        <authorList>
            <person name="Lindestad O."/>
        </authorList>
    </citation>
    <scope>NUCLEOTIDE SEQUENCE</scope>
</reference>
<name>A0A8S4QWB9_9NEOP</name>
<evidence type="ECO:0000313" key="14">
    <source>
        <dbReference type="EMBL" id="CAH2226606.1"/>
    </source>
</evidence>
<evidence type="ECO:0000256" key="10">
    <source>
        <dbReference type="ARBA" id="ARBA00023201"/>
    </source>
</evidence>
<evidence type="ECO:0000256" key="5">
    <source>
        <dbReference type="ARBA" id="ARBA00022692"/>
    </source>
</evidence>
<keyword evidence="10 12" id="KW-0739">Sodium transport</keyword>
<feature type="transmembrane region" description="Helical" evidence="13">
    <location>
        <begin position="69"/>
        <end position="88"/>
    </location>
</feature>
<dbReference type="GO" id="GO:0015280">
    <property type="term" value="F:ligand-gated sodium channel activity"/>
    <property type="evidence" value="ECO:0007669"/>
    <property type="project" value="TreeGrafter"/>
</dbReference>
<dbReference type="EMBL" id="CAKXAJ010021657">
    <property type="protein sequence ID" value="CAH2226606.1"/>
    <property type="molecule type" value="Genomic_DNA"/>
</dbReference>
<keyword evidence="4 12" id="KW-0894">Sodium channel</keyword>
<gene>
    <name evidence="14" type="primary">jg24370</name>
    <name evidence="14" type="ORF">PAEG_LOCUS7301</name>
</gene>
<comment type="subcellular location">
    <subcellularLocation>
        <location evidence="1">Membrane</location>
        <topology evidence="1">Multi-pass membrane protein</topology>
    </subcellularLocation>
</comment>
<proteinExistence type="inferred from homology"/>
<accession>A0A8S4QWB9</accession>
<evidence type="ECO:0000256" key="1">
    <source>
        <dbReference type="ARBA" id="ARBA00004141"/>
    </source>
</evidence>
<dbReference type="Pfam" id="PF00858">
    <property type="entry name" value="ASC"/>
    <property type="match status" value="1"/>
</dbReference>
<evidence type="ECO:0000256" key="13">
    <source>
        <dbReference type="SAM" id="Phobius"/>
    </source>
</evidence>
<dbReference type="Proteomes" id="UP000838756">
    <property type="component" value="Unassembled WGS sequence"/>
</dbReference>
<comment type="similarity">
    <text evidence="2 12">Belongs to the amiloride-sensitive sodium channel (TC 1.A.6) family.</text>
</comment>
<dbReference type="PANTHER" id="PTHR11690:SF240">
    <property type="entry name" value="PICKPOCKET 25-RELATED"/>
    <property type="match status" value="1"/>
</dbReference>
<evidence type="ECO:0000256" key="6">
    <source>
        <dbReference type="ARBA" id="ARBA00022989"/>
    </source>
</evidence>
<evidence type="ECO:0000256" key="12">
    <source>
        <dbReference type="RuleBase" id="RU000679"/>
    </source>
</evidence>
<evidence type="ECO:0000256" key="11">
    <source>
        <dbReference type="ARBA" id="ARBA00023303"/>
    </source>
</evidence>
<protein>
    <submittedName>
        <fullName evidence="14">Jg24370 protein</fullName>
    </submittedName>
</protein>
<keyword evidence="15" id="KW-1185">Reference proteome</keyword>
<dbReference type="PANTHER" id="PTHR11690">
    <property type="entry name" value="AMILORIDE-SENSITIVE SODIUM CHANNEL-RELATED"/>
    <property type="match status" value="1"/>
</dbReference>
<evidence type="ECO:0000256" key="2">
    <source>
        <dbReference type="ARBA" id="ARBA00007193"/>
    </source>
</evidence>
<keyword evidence="7" id="KW-0915">Sodium</keyword>
<evidence type="ECO:0000256" key="9">
    <source>
        <dbReference type="ARBA" id="ARBA00023136"/>
    </source>
</evidence>
<dbReference type="InterPro" id="IPR001873">
    <property type="entry name" value="ENaC"/>
</dbReference>
<keyword evidence="3 12" id="KW-0813">Transport</keyword>
<organism evidence="14 15">
    <name type="scientific">Pararge aegeria aegeria</name>
    <dbReference type="NCBI Taxonomy" id="348720"/>
    <lineage>
        <taxon>Eukaryota</taxon>
        <taxon>Metazoa</taxon>
        <taxon>Ecdysozoa</taxon>
        <taxon>Arthropoda</taxon>
        <taxon>Hexapoda</taxon>
        <taxon>Insecta</taxon>
        <taxon>Pterygota</taxon>
        <taxon>Neoptera</taxon>
        <taxon>Endopterygota</taxon>
        <taxon>Lepidoptera</taxon>
        <taxon>Glossata</taxon>
        <taxon>Ditrysia</taxon>
        <taxon>Papilionoidea</taxon>
        <taxon>Nymphalidae</taxon>
        <taxon>Satyrinae</taxon>
        <taxon>Satyrini</taxon>
        <taxon>Parargina</taxon>
        <taxon>Pararge</taxon>
    </lineage>
</organism>
<comment type="caution">
    <text evidence="14">The sequence shown here is derived from an EMBL/GenBank/DDBJ whole genome shotgun (WGS) entry which is preliminary data.</text>
</comment>
<evidence type="ECO:0000256" key="7">
    <source>
        <dbReference type="ARBA" id="ARBA00023053"/>
    </source>
</evidence>
<dbReference type="AlphaFoldDB" id="A0A8S4QWB9"/>
<keyword evidence="11 12" id="KW-0407">Ion channel</keyword>
<keyword evidence="5 12" id="KW-0812">Transmembrane</keyword>
<keyword evidence="6 13" id="KW-1133">Transmembrane helix</keyword>
<sequence length="219" mass="25400">MLEQRKFQALIMRDDKRRFKRRHISKSRTKSLPHIVREKMKKYLVLYLETSSIHGLNHLVAVGRHPCEIFLWFSMVLISVIGTVYFSWTTWIRYQSSPTVVSMERDMFAWNTTFPCLTLCPKDKIDTIKLNNYLDSSKEEDKDKLKTFIITLANATYENFDTVPNYDGIKSDDYLELLLNLSSLFKPTLTASPTGFNLEITPTVTEMGLCYAAFSNVAI</sequence>
<keyword evidence="8 12" id="KW-0406">Ion transport</keyword>
<dbReference type="OrthoDB" id="6628406at2759"/>
<dbReference type="GO" id="GO:0005886">
    <property type="term" value="C:plasma membrane"/>
    <property type="evidence" value="ECO:0007669"/>
    <property type="project" value="TreeGrafter"/>
</dbReference>
<keyword evidence="9 13" id="KW-0472">Membrane</keyword>
<feature type="non-terminal residue" evidence="14">
    <location>
        <position position="219"/>
    </location>
</feature>